<comment type="caution">
    <text evidence="2">The sequence shown here is derived from an EMBL/GenBank/DDBJ whole genome shotgun (WGS) entry which is preliminary data.</text>
</comment>
<dbReference type="EMBL" id="QGKW02001940">
    <property type="protein sequence ID" value="KAF2559311.1"/>
    <property type="molecule type" value="Genomic_DNA"/>
</dbReference>
<evidence type="ECO:0000256" key="1">
    <source>
        <dbReference type="SAM" id="MobiDB-lite"/>
    </source>
</evidence>
<feature type="compositionally biased region" description="Basic and acidic residues" evidence="1">
    <location>
        <begin position="95"/>
        <end position="106"/>
    </location>
</feature>
<feature type="region of interest" description="Disordered" evidence="1">
    <location>
        <begin position="93"/>
        <end position="112"/>
    </location>
</feature>
<proteinExistence type="predicted"/>
<dbReference type="AlphaFoldDB" id="A0A8S9HJ53"/>
<evidence type="ECO:0000313" key="2">
    <source>
        <dbReference type="EMBL" id="KAF2559311.1"/>
    </source>
</evidence>
<gene>
    <name evidence="2" type="ORF">F2Q68_00015467</name>
</gene>
<organism evidence="2 3">
    <name type="scientific">Brassica cretica</name>
    <name type="common">Mustard</name>
    <dbReference type="NCBI Taxonomy" id="69181"/>
    <lineage>
        <taxon>Eukaryota</taxon>
        <taxon>Viridiplantae</taxon>
        <taxon>Streptophyta</taxon>
        <taxon>Embryophyta</taxon>
        <taxon>Tracheophyta</taxon>
        <taxon>Spermatophyta</taxon>
        <taxon>Magnoliopsida</taxon>
        <taxon>eudicotyledons</taxon>
        <taxon>Gunneridae</taxon>
        <taxon>Pentapetalae</taxon>
        <taxon>rosids</taxon>
        <taxon>malvids</taxon>
        <taxon>Brassicales</taxon>
        <taxon>Brassicaceae</taxon>
        <taxon>Brassiceae</taxon>
        <taxon>Brassica</taxon>
    </lineage>
</organism>
<sequence length="112" mass="12712">MMNPCDKLDLDFCFRRVSGFAAASFGWIRTSNNLRLTRERIKPVSSLETAPTSSSYSDVTDLASLEQSMESLGLGIDVVVSCLARFFLPDFRSTSGDRRRRETLRDVRRRQA</sequence>
<dbReference type="Proteomes" id="UP000712281">
    <property type="component" value="Unassembled WGS sequence"/>
</dbReference>
<name>A0A8S9HJ53_BRACR</name>
<accession>A0A8S9HJ53</accession>
<protein>
    <submittedName>
        <fullName evidence="2">Uncharacterized protein</fullName>
    </submittedName>
</protein>
<evidence type="ECO:0000313" key="3">
    <source>
        <dbReference type="Proteomes" id="UP000712281"/>
    </source>
</evidence>
<reference evidence="2" key="1">
    <citation type="submission" date="2019-12" db="EMBL/GenBank/DDBJ databases">
        <title>Genome sequencing and annotation of Brassica cretica.</title>
        <authorList>
            <person name="Studholme D.J."/>
            <person name="Sarris P.F."/>
        </authorList>
    </citation>
    <scope>NUCLEOTIDE SEQUENCE</scope>
    <source>
        <strain evidence="2">PFS-001/15</strain>
        <tissue evidence="2">Leaf</tissue>
    </source>
</reference>